<keyword evidence="2" id="KW-1185">Reference proteome</keyword>
<dbReference type="AlphaFoldDB" id="A0AA35LDH4"/>
<reference evidence="1" key="1">
    <citation type="submission" date="2022-12" db="EMBL/GenBank/DDBJ databases">
        <authorList>
            <person name="Alioto T."/>
            <person name="Alioto T."/>
            <person name="Gomez Garrido J."/>
        </authorList>
    </citation>
    <scope>NUCLEOTIDE SEQUENCE</scope>
</reference>
<accession>A0AA35LDH4</accession>
<proteinExistence type="predicted"/>
<name>A0AA35LDH4_9SAUR</name>
<evidence type="ECO:0000313" key="2">
    <source>
        <dbReference type="Proteomes" id="UP001178461"/>
    </source>
</evidence>
<dbReference type="EMBL" id="OX395140">
    <property type="protein sequence ID" value="CAI5794297.1"/>
    <property type="molecule type" value="Genomic_DNA"/>
</dbReference>
<sequence>MKGLLLLKNQLVLTLLLGSFTPKRNICLKLFVFLFTVGAIHQKCLAVCHLPPGLLGHRASARSVKLQEHSCLGMRGYTLSLSLGVGGSCQYILPEPTFFDTSHTFLSQKISVKAVFSKERIH</sequence>
<evidence type="ECO:0000313" key="1">
    <source>
        <dbReference type="EMBL" id="CAI5794297.1"/>
    </source>
</evidence>
<protein>
    <submittedName>
        <fullName evidence="1">Uncharacterized protein</fullName>
    </submittedName>
</protein>
<gene>
    <name evidence="1" type="ORF">PODLI_1B005260</name>
</gene>
<organism evidence="1 2">
    <name type="scientific">Podarcis lilfordi</name>
    <name type="common">Lilford's wall lizard</name>
    <dbReference type="NCBI Taxonomy" id="74358"/>
    <lineage>
        <taxon>Eukaryota</taxon>
        <taxon>Metazoa</taxon>
        <taxon>Chordata</taxon>
        <taxon>Craniata</taxon>
        <taxon>Vertebrata</taxon>
        <taxon>Euteleostomi</taxon>
        <taxon>Lepidosauria</taxon>
        <taxon>Squamata</taxon>
        <taxon>Bifurcata</taxon>
        <taxon>Unidentata</taxon>
        <taxon>Episquamata</taxon>
        <taxon>Laterata</taxon>
        <taxon>Lacertibaenia</taxon>
        <taxon>Lacertidae</taxon>
        <taxon>Podarcis</taxon>
    </lineage>
</organism>
<dbReference type="Proteomes" id="UP001178461">
    <property type="component" value="Chromosome Z"/>
</dbReference>